<proteinExistence type="predicted"/>
<comment type="catalytic activity">
    <reaction evidence="3">
        <text>uridine + phosphate = alpha-D-ribose 1-phosphate + uracil</text>
        <dbReference type="Rhea" id="RHEA:24388"/>
        <dbReference type="ChEBI" id="CHEBI:16704"/>
        <dbReference type="ChEBI" id="CHEBI:17568"/>
        <dbReference type="ChEBI" id="CHEBI:43474"/>
        <dbReference type="ChEBI" id="CHEBI:57720"/>
        <dbReference type="EC" id="2.4.2.3"/>
    </reaction>
</comment>
<keyword evidence="6" id="KW-1185">Reference proteome</keyword>
<dbReference type="GO" id="GO:0004731">
    <property type="term" value="F:purine-nucleoside phosphorylase activity"/>
    <property type="evidence" value="ECO:0007669"/>
    <property type="project" value="TreeGrafter"/>
</dbReference>
<dbReference type="Pfam" id="PF01048">
    <property type="entry name" value="PNP_UDP_1"/>
    <property type="match status" value="1"/>
</dbReference>
<dbReference type="GO" id="GO:0004850">
    <property type="term" value="F:uridine phosphorylase activity"/>
    <property type="evidence" value="ECO:0007669"/>
    <property type="project" value="UniProtKB-EC"/>
</dbReference>
<sequence length="260" mass="27868">MSSQFFGGKVPLLEYDADVRDFVGDGHRAAEAGNDPVLPRRIVLAFLGDVVQKFAVAQGWQVGFEFDLIAGVVPMWVGEYQGEQLALVNMPVGAAASVTVAERAVMLGVDTLVAVGSCGSLVPHEAGALILPTKALRDEGTSYHYLPADRWVETDAQVRAACGEAIEELGLEFVEAATWTTDGFFRETPGKVIARRGEGCEVVEMECSALSAMAQFRGVRFGQILYSADSLAAEVHEQRGWGSSFREIALNAALDAALKL</sequence>
<feature type="domain" description="Nucleoside phosphorylase" evidence="4">
    <location>
        <begin position="73"/>
        <end position="238"/>
    </location>
</feature>
<dbReference type="STRING" id="1121387.GCA_000429885_00950"/>
<dbReference type="Proteomes" id="UP000242637">
    <property type="component" value="Chromosome 1"/>
</dbReference>
<dbReference type="PANTHER" id="PTHR43691:SF11">
    <property type="entry name" value="FI09636P-RELATED"/>
    <property type="match status" value="1"/>
</dbReference>
<dbReference type="GeneID" id="63459373"/>
<dbReference type="InterPro" id="IPR035994">
    <property type="entry name" value="Nucleoside_phosphorylase_sf"/>
</dbReference>
<dbReference type="EMBL" id="LT906453">
    <property type="protein sequence ID" value="SNV21121.1"/>
    <property type="molecule type" value="Genomic_DNA"/>
</dbReference>
<dbReference type="GO" id="GO:0005829">
    <property type="term" value="C:cytosol"/>
    <property type="evidence" value="ECO:0007669"/>
    <property type="project" value="TreeGrafter"/>
</dbReference>
<gene>
    <name evidence="5" type="primary">udp</name>
    <name evidence="5" type="ORF">SAMEA4475696_01138</name>
</gene>
<accession>A0A239VFN5</accession>
<evidence type="ECO:0000313" key="6">
    <source>
        <dbReference type="Proteomes" id="UP000242637"/>
    </source>
</evidence>
<dbReference type="InterPro" id="IPR000845">
    <property type="entry name" value="Nucleoside_phosphorylase_d"/>
</dbReference>
<keyword evidence="5" id="KW-0808">Transferase</keyword>
<dbReference type="PANTHER" id="PTHR43691">
    <property type="entry name" value="URIDINE PHOSPHORYLASE"/>
    <property type="match status" value="1"/>
</dbReference>
<protein>
    <recommendedName>
        <fullName evidence="2">Uridine phosphorylase</fullName>
        <ecNumber evidence="1">2.4.2.3</ecNumber>
    </recommendedName>
</protein>
<dbReference type="GO" id="GO:0006152">
    <property type="term" value="P:purine nucleoside catabolic process"/>
    <property type="evidence" value="ECO:0007669"/>
    <property type="project" value="TreeGrafter"/>
</dbReference>
<dbReference type="RefSeq" id="WP_028326946.1">
    <property type="nucleotide sequence ID" value="NZ_JAAFNI010000001.1"/>
</dbReference>
<dbReference type="EC" id="2.4.2.3" evidence="1"/>
<dbReference type="AlphaFoldDB" id="A0A239VFN5"/>
<evidence type="ECO:0000256" key="2">
    <source>
        <dbReference type="ARBA" id="ARBA00021980"/>
    </source>
</evidence>
<dbReference type="Gene3D" id="3.40.50.1580">
    <property type="entry name" value="Nucleoside phosphorylase domain"/>
    <property type="match status" value="1"/>
</dbReference>
<evidence type="ECO:0000256" key="3">
    <source>
        <dbReference type="ARBA" id="ARBA00048447"/>
    </source>
</evidence>
<dbReference type="CDD" id="cd09007">
    <property type="entry name" value="NP-I_spr0068"/>
    <property type="match status" value="1"/>
</dbReference>
<evidence type="ECO:0000259" key="4">
    <source>
        <dbReference type="Pfam" id="PF01048"/>
    </source>
</evidence>
<dbReference type="OrthoDB" id="7945729at2"/>
<name>A0A239VFN5_9MICO</name>
<dbReference type="KEGG" id="dco:SAMEA4475696_1138"/>
<evidence type="ECO:0000256" key="1">
    <source>
        <dbReference type="ARBA" id="ARBA00011888"/>
    </source>
</evidence>
<evidence type="ECO:0000313" key="5">
    <source>
        <dbReference type="EMBL" id="SNV21121.1"/>
    </source>
</evidence>
<dbReference type="SUPFAM" id="SSF53167">
    <property type="entry name" value="Purine and uridine phosphorylases"/>
    <property type="match status" value="1"/>
</dbReference>
<reference evidence="5 6" key="1">
    <citation type="submission" date="2017-06" db="EMBL/GenBank/DDBJ databases">
        <authorList>
            <consortium name="Pathogen Informatics"/>
        </authorList>
    </citation>
    <scope>NUCLEOTIDE SEQUENCE [LARGE SCALE GENOMIC DNA]</scope>
    <source>
        <strain evidence="5 6">NCTC13039</strain>
    </source>
</reference>
<organism evidence="5 6">
    <name type="scientific">Dermatophilus congolensis</name>
    <dbReference type="NCBI Taxonomy" id="1863"/>
    <lineage>
        <taxon>Bacteria</taxon>
        <taxon>Bacillati</taxon>
        <taxon>Actinomycetota</taxon>
        <taxon>Actinomycetes</taxon>
        <taxon>Micrococcales</taxon>
        <taxon>Dermatophilaceae</taxon>
        <taxon>Dermatophilus</taxon>
    </lineage>
</organism>
<keyword evidence="5" id="KW-0328">Glycosyltransferase</keyword>